<evidence type="ECO:0000256" key="3">
    <source>
        <dbReference type="SAM" id="SignalP"/>
    </source>
</evidence>
<dbReference type="PANTHER" id="PTHR31302:SF31">
    <property type="entry name" value="PHOSPHODIESTERASE YAEI"/>
    <property type="match status" value="1"/>
</dbReference>
<gene>
    <name evidence="5" type="ORF">FHS79_001882</name>
</gene>
<evidence type="ECO:0000313" key="5">
    <source>
        <dbReference type="EMBL" id="MBB6227703.1"/>
    </source>
</evidence>
<dbReference type="PANTHER" id="PTHR31302">
    <property type="entry name" value="TRANSMEMBRANE PROTEIN WITH METALLOPHOSPHOESTERASE DOMAIN-RELATED"/>
    <property type="match status" value="1"/>
</dbReference>
<evidence type="ECO:0000256" key="1">
    <source>
        <dbReference type="ARBA" id="ARBA00022723"/>
    </source>
</evidence>
<keyword evidence="6" id="KW-1185">Reference proteome</keyword>
<dbReference type="SUPFAM" id="SSF56300">
    <property type="entry name" value="Metallo-dependent phosphatases"/>
    <property type="match status" value="1"/>
</dbReference>
<proteinExistence type="predicted"/>
<dbReference type="AlphaFoldDB" id="A0A841L9Q8"/>
<dbReference type="Gene3D" id="3.60.21.10">
    <property type="match status" value="1"/>
</dbReference>
<keyword evidence="3" id="KW-0732">Signal</keyword>
<dbReference type="GO" id="GO:0016020">
    <property type="term" value="C:membrane"/>
    <property type="evidence" value="ECO:0007669"/>
    <property type="project" value="GOC"/>
</dbReference>
<dbReference type="GO" id="GO:0046872">
    <property type="term" value="F:metal ion binding"/>
    <property type="evidence" value="ECO:0007669"/>
    <property type="project" value="UniProtKB-KW"/>
</dbReference>
<dbReference type="RefSeq" id="WP_184198771.1">
    <property type="nucleotide sequence ID" value="NZ_JACIIV010000012.1"/>
</dbReference>
<feature type="domain" description="Calcineurin-like phosphoesterase" evidence="4">
    <location>
        <begin position="46"/>
        <end position="208"/>
    </location>
</feature>
<keyword evidence="2" id="KW-0378">Hydrolase</keyword>
<dbReference type="InterPro" id="IPR051158">
    <property type="entry name" value="Metallophosphoesterase_sf"/>
</dbReference>
<reference evidence="5 6" key="1">
    <citation type="submission" date="2020-08" db="EMBL/GenBank/DDBJ databases">
        <title>Genomic Encyclopedia of Type Strains, Phase IV (KMG-IV): sequencing the most valuable type-strain genomes for metagenomic binning, comparative biology and taxonomic classification.</title>
        <authorList>
            <person name="Goeker M."/>
        </authorList>
    </citation>
    <scope>NUCLEOTIDE SEQUENCE [LARGE SCALE GENOMIC DNA]</scope>
    <source>
        <strain evidence="5 6">DSM 102189</strain>
    </source>
</reference>
<name>A0A841L9Q8_9SPHN</name>
<keyword evidence="1" id="KW-0479">Metal-binding</keyword>
<accession>A0A841L9Q8</accession>
<dbReference type="GO" id="GO:0009245">
    <property type="term" value="P:lipid A biosynthetic process"/>
    <property type="evidence" value="ECO:0007669"/>
    <property type="project" value="TreeGrafter"/>
</dbReference>
<dbReference type="Pfam" id="PF00149">
    <property type="entry name" value="Metallophos"/>
    <property type="match status" value="1"/>
</dbReference>
<comment type="caution">
    <text evidence="5">The sequence shown here is derived from an EMBL/GenBank/DDBJ whole genome shotgun (WGS) entry which is preliminary data.</text>
</comment>
<evidence type="ECO:0000259" key="4">
    <source>
        <dbReference type="Pfam" id="PF00149"/>
    </source>
</evidence>
<protein>
    <recommendedName>
        <fullName evidence="4">Calcineurin-like phosphoesterase domain-containing protein</fullName>
    </recommendedName>
</protein>
<dbReference type="InterPro" id="IPR029052">
    <property type="entry name" value="Metallo-depent_PP-like"/>
</dbReference>
<feature type="signal peptide" evidence="3">
    <location>
        <begin position="1"/>
        <end position="23"/>
    </location>
</feature>
<evidence type="ECO:0000256" key="2">
    <source>
        <dbReference type="ARBA" id="ARBA00022801"/>
    </source>
</evidence>
<dbReference type="InterPro" id="IPR004843">
    <property type="entry name" value="Calcineurin-like_PHP"/>
</dbReference>
<sequence length="280" mass="30451">MSLRRLAGLAVALVLGLGFYAMAEAVQDPVVVRYRVPIVGLAAPVRVVQLSDIHAGWLDMPPSRIARIAAQANALKPDLVVLTGDYVGGKVYDWPRLFHRPVLRALSVLEAPLGVLAVPGNHDSPRWTSWVFAETPIRLLVGSFIDVGPLVVVGGDSIGNPVPPVPGLRHAMDSAPQDKPMITLSHEPDTFEYLDRRSQLHLSGHSHGRQILIPGLDPTHSNPFVSAHRRGLFRENGRWLLVSSGVGTTFVPLRFRVPPEIVVIELVPAHSVGRNSGTER</sequence>
<dbReference type="Proteomes" id="UP000538147">
    <property type="component" value="Unassembled WGS sequence"/>
</dbReference>
<dbReference type="GO" id="GO:0008758">
    <property type="term" value="F:UDP-2,3-diacylglucosamine hydrolase activity"/>
    <property type="evidence" value="ECO:0007669"/>
    <property type="project" value="TreeGrafter"/>
</dbReference>
<organism evidence="5 6">
    <name type="scientific">Polymorphobacter multimanifer</name>
    <dbReference type="NCBI Taxonomy" id="1070431"/>
    <lineage>
        <taxon>Bacteria</taxon>
        <taxon>Pseudomonadati</taxon>
        <taxon>Pseudomonadota</taxon>
        <taxon>Alphaproteobacteria</taxon>
        <taxon>Sphingomonadales</taxon>
        <taxon>Sphingosinicellaceae</taxon>
        <taxon>Polymorphobacter</taxon>
    </lineage>
</organism>
<evidence type="ECO:0000313" key="6">
    <source>
        <dbReference type="Proteomes" id="UP000538147"/>
    </source>
</evidence>
<feature type="chain" id="PRO_5033041568" description="Calcineurin-like phosphoesterase domain-containing protein" evidence="3">
    <location>
        <begin position="24"/>
        <end position="280"/>
    </location>
</feature>
<dbReference type="EMBL" id="JACIIV010000012">
    <property type="protein sequence ID" value="MBB6227703.1"/>
    <property type="molecule type" value="Genomic_DNA"/>
</dbReference>